<name>A0ABT2IUX8_9FLAO</name>
<keyword evidence="2" id="KW-1185">Reference proteome</keyword>
<evidence type="ECO:0000313" key="2">
    <source>
        <dbReference type="Proteomes" id="UP001525566"/>
    </source>
</evidence>
<comment type="caution">
    <text evidence="1">The sequence shown here is derived from an EMBL/GenBank/DDBJ whole genome shotgun (WGS) entry which is preliminary data.</text>
</comment>
<proteinExistence type="predicted"/>
<dbReference type="InterPro" id="IPR058074">
    <property type="entry name" value="Bacteriocin-like"/>
</dbReference>
<dbReference type="Proteomes" id="UP001525566">
    <property type="component" value="Unassembled WGS sequence"/>
</dbReference>
<dbReference type="EMBL" id="JAOAMU010000003">
    <property type="protein sequence ID" value="MCT2562653.1"/>
    <property type="molecule type" value="Genomic_DNA"/>
</dbReference>
<evidence type="ECO:0000313" key="1">
    <source>
        <dbReference type="EMBL" id="MCT2562653.1"/>
    </source>
</evidence>
<protein>
    <recommendedName>
        <fullName evidence="3">Bacteriocin</fullName>
    </recommendedName>
</protein>
<reference evidence="1 2" key="1">
    <citation type="submission" date="2022-09" db="EMBL/GenBank/DDBJ databases">
        <title>Chryseobacterium oleae sp.nov., isolated from the inter-root soil of Pyrola calliantha H. Andr. in Tibet.</title>
        <authorList>
            <person name="Li Z."/>
        </authorList>
    </citation>
    <scope>NUCLEOTIDE SEQUENCE [LARGE SCALE GENOMIC DNA]</scope>
    <source>
        <strain evidence="2">pc1-10</strain>
    </source>
</reference>
<sequence>MKNFKKLSREQKSKISGGITDFQIETCGGAGYVCFRGGGAWGCWRKPGGICYAPML</sequence>
<accession>A0ABT2IUX8</accession>
<organism evidence="1 2">
    <name type="scientific">Chryseobacterium herbae</name>
    <dbReference type="NCBI Taxonomy" id="2976476"/>
    <lineage>
        <taxon>Bacteria</taxon>
        <taxon>Pseudomonadati</taxon>
        <taxon>Bacteroidota</taxon>
        <taxon>Flavobacteriia</taxon>
        <taxon>Flavobacteriales</taxon>
        <taxon>Weeksellaceae</taxon>
        <taxon>Chryseobacterium group</taxon>
        <taxon>Chryseobacterium</taxon>
    </lineage>
</organism>
<gene>
    <name evidence="1" type="ORF">N0B48_12225</name>
</gene>
<evidence type="ECO:0008006" key="3">
    <source>
        <dbReference type="Google" id="ProtNLM"/>
    </source>
</evidence>
<dbReference type="RefSeq" id="WP_259839069.1">
    <property type="nucleotide sequence ID" value="NZ_JAOAMU010000003.1"/>
</dbReference>
<dbReference type="NCBIfam" id="NF047798">
    <property type="entry name" value="leader_Chryseo"/>
    <property type="match status" value="1"/>
</dbReference>